<dbReference type="Gene3D" id="3.30.1200.10">
    <property type="entry name" value="YggU-like"/>
    <property type="match status" value="1"/>
</dbReference>
<sequence length="145" mass="16303">MNTLFLHILTWWYGNQHNESVRRDLTSTFDFARAANVREAAWVTEFADGTMLRLSVRSGPKVKKSQITNKSELRRVANAESVCVDLAPSRNTENYELAALLSNSLQIKAEDVEFVAGGRKEKASGDRTAHIRGIAKHDLMDRLLS</sequence>
<dbReference type="InterPro" id="IPR036591">
    <property type="entry name" value="YggU-like_sf"/>
</dbReference>
<gene>
    <name evidence="1" type="ORF">AK812_SmicGene36611</name>
</gene>
<evidence type="ECO:0000313" key="2">
    <source>
        <dbReference type="Proteomes" id="UP000186817"/>
    </source>
</evidence>
<dbReference type="Proteomes" id="UP000186817">
    <property type="component" value="Unassembled WGS sequence"/>
</dbReference>
<name>A0A1Q9CIF6_SYMMI</name>
<dbReference type="AlphaFoldDB" id="A0A1Q9CIF6"/>
<protein>
    <submittedName>
        <fullName evidence="1">Uncharacterized protein</fullName>
    </submittedName>
</protein>
<reference evidence="1 2" key="1">
    <citation type="submission" date="2016-02" db="EMBL/GenBank/DDBJ databases">
        <title>Genome analysis of coral dinoflagellate symbionts highlights evolutionary adaptations to a symbiotic lifestyle.</title>
        <authorList>
            <person name="Aranda M."/>
            <person name="Li Y."/>
            <person name="Liew Y.J."/>
            <person name="Baumgarten S."/>
            <person name="Simakov O."/>
            <person name="Wilson M."/>
            <person name="Piel J."/>
            <person name="Ashoor H."/>
            <person name="Bougouffa S."/>
            <person name="Bajic V.B."/>
            <person name="Ryu T."/>
            <person name="Ravasi T."/>
            <person name="Bayer T."/>
            <person name="Micklem G."/>
            <person name="Kim H."/>
            <person name="Bhak J."/>
            <person name="Lajeunesse T.C."/>
            <person name="Voolstra C.R."/>
        </authorList>
    </citation>
    <scope>NUCLEOTIDE SEQUENCE [LARGE SCALE GENOMIC DNA]</scope>
    <source>
        <strain evidence="1 2">CCMP2467</strain>
    </source>
</reference>
<comment type="caution">
    <text evidence="1">The sequence shown here is derived from an EMBL/GenBank/DDBJ whole genome shotgun (WGS) entry which is preliminary data.</text>
</comment>
<proteinExistence type="predicted"/>
<organism evidence="1 2">
    <name type="scientific">Symbiodinium microadriaticum</name>
    <name type="common">Dinoflagellate</name>
    <name type="synonym">Zooxanthella microadriatica</name>
    <dbReference type="NCBI Taxonomy" id="2951"/>
    <lineage>
        <taxon>Eukaryota</taxon>
        <taxon>Sar</taxon>
        <taxon>Alveolata</taxon>
        <taxon>Dinophyceae</taxon>
        <taxon>Suessiales</taxon>
        <taxon>Symbiodiniaceae</taxon>
        <taxon>Symbiodinium</taxon>
    </lineage>
</organism>
<evidence type="ECO:0000313" key="1">
    <source>
        <dbReference type="EMBL" id="OLP82708.1"/>
    </source>
</evidence>
<dbReference type="EMBL" id="LSRX01001172">
    <property type="protein sequence ID" value="OLP82708.1"/>
    <property type="molecule type" value="Genomic_DNA"/>
</dbReference>
<dbReference type="OrthoDB" id="411718at2759"/>
<keyword evidence="2" id="KW-1185">Reference proteome</keyword>
<accession>A0A1Q9CIF6</accession>